<feature type="active site" description="Charge relay system" evidence="9 10">
    <location>
        <position position="226"/>
    </location>
</feature>
<reference evidence="17" key="1">
    <citation type="submission" date="2021-03" db="EMBL/GenBank/DDBJ databases">
        <authorList>
            <person name="Li Z."/>
            <person name="Yang C."/>
        </authorList>
    </citation>
    <scope>NUCLEOTIDE SEQUENCE</scope>
    <source>
        <strain evidence="17">Dzin_1.0</strain>
        <tissue evidence="17">Leaf</tissue>
    </source>
</reference>
<keyword evidence="18" id="KW-1185">Reference proteome</keyword>
<dbReference type="GO" id="GO:0006508">
    <property type="term" value="P:proteolysis"/>
    <property type="evidence" value="ECO:0007669"/>
    <property type="project" value="UniProtKB-KW"/>
</dbReference>
<dbReference type="InterPro" id="IPR041469">
    <property type="entry name" value="Subtilisin-like_FN3"/>
</dbReference>
<dbReference type="InterPro" id="IPR046450">
    <property type="entry name" value="PA_dom_sf"/>
</dbReference>
<protein>
    <submittedName>
        <fullName evidence="17">Uncharacterized protein</fullName>
    </submittedName>
</protein>
<dbReference type="FunFam" id="3.50.30.30:FF:000005">
    <property type="entry name" value="subtilisin-like protease SBT1.5"/>
    <property type="match status" value="1"/>
</dbReference>
<dbReference type="InterPro" id="IPR036852">
    <property type="entry name" value="Peptidase_S8/S53_dom_sf"/>
</dbReference>
<feature type="chain" id="PRO_5038536992" evidence="12">
    <location>
        <begin position="28"/>
        <end position="773"/>
    </location>
</feature>
<keyword evidence="4 10" id="KW-0645">Protease</keyword>
<proteinExistence type="inferred from homology"/>
<dbReference type="Pfam" id="PF00082">
    <property type="entry name" value="Peptidase_S8"/>
    <property type="match status" value="1"/>
</dbReference>
<dbReference type="InterPro" id="IPR022398">
    <property type="entry name" value="Peptidase_S8_His-AS"/>
</dbReference>
<feature type="signal peptide" evidence="12">
    <location>
        <begin position="1"/>
        <end position="27"/>
    </location>
</feature>
<dbReference type="Proteomes" id="UP001085076">
    <property type="component" value="Miscellaneous, Linkage group lg05"/>
</dbReference>
<dbReference type="Pfam" id="PF17766">
    <property type="entry name" value="fn3_6"/>
    <property type="match status" value="1"/>
</dbReference>
<evidence type="ECO:0000256" key="8">
    <source>
        <dbReference type="ARBA" id="ARBA00023180"/>
    </source>
</evidence>
<feature type="domain" description="Inhibitor I9" evidence="15">
    <location>
        <begin position="54"/>
        <end position="129"/>
    </location>
</feature>
<feature type="active site" description="Charge relay system" evidence="9 10">
    <location>
        <position position="557"/>
    </location>
</feature>
<sequence>MERRSSLSLTLSAFILLVIFFSSPDTAILKVHAIKLQPILNENGGNASDHQAKVYIVHVREPNNTELLHFSEREDWYKSFLPNTTLDSGEPRLLYSYHRVISGFAASLTDEEVKAIESMEGFVYAHQEREHIVHTTHTPTYLKLHQNWDYDLWANSDFGAGKIIGVIDSGIDPDHPSFHDNDMPQPPQPPVWTGQCFWLNKCNRKLIGIRVFRHGWMPDPYDRNGHGTHVASTAAGNFVDNAEVLGEATGRASGVAPLAHLAIYKVLFNSITGQVVGMDADILAGIDWAIRDGVHILQMSLGAESLEMFKSPVAIASFAAMTTGIVPCAAAGNSGPSFGIISNDAPWLLTVGASSTDRRIVANVSLGDGIEIEGESGYQIDNFTSGQLPLVYPGGTIDDTSVLRCNASLTPFNVTGKIVLCWAGEFDPVDAGENVKSAGGAGMIFINGWWSGNTTSPAPHVLPVANVGFNDGKRIVSYINTTASPTASITFGHTQFNLRQSPAVASFSSRGPSTMNYGIVKPDIIAPGVNILAAWPKKVGPSPSGTYSKFKFLSGTSMATPHVSGIVALLMNLHPNWSPARFKSALMTSSCKLNSDGEPIKEDYRGIVSSYATGAGHVDPMAAASPGLVYDLHFYNYVHYLCGTGMSDHHVSAIIRGTAKCSQIKGIPVEELNYPSFFVRVGYSNNPVTIRRVVTNVGDADSVYHVQFDEPEGVNMVVSPTTLQFTGKEEKISFEVTFSAAGPPKPSAVTREGQLSWISPKSVVRSPVVVVLS</sequence>
<evidence type="ECO:0000256" key="9">
    <source>
        <dbReference type="PIRSR" id="PIRSR615500-1"/>
    </source>
</evidence>
<feature type="active site" description="Charge relay system" evidence="9 10">
    <location>
        <position position="168"/>
    </location>
</feature>
<dbReference type="SUPFAM" id="SSF52743">
    <property type="entry name" value="Subtilisin-like"/>
    <property type="match status" value="1"/>
</dbReference>
<keyword evidence="3" id="KW-0964">Secreted</keyword>
<comment type="caution">
    <text evidence="17">The sequence shown here is derived from an EMBL/GenBank/DDBJ whole genome shotgun (WGS) entry which is preliminary data.</text>
</comment>
<dbReference type="InterPro" id="IPR023827">
    <property type="entry name" value="Peptidase_S8_Asp-AS"/>
</dbReference>
<evidence type="ECO:0000256" key="12">
    <source>
        <dbReference type="SAM" id="SignalP"/>
    </source>
</evidence>
<dbReference type="Gene3D" id="3.30.70.80">
    <property type="entry name" value="Peptidase S8 propeptide/proteinase inhibitor I9"/>
    <property type="match status" value="1"/>
</dbReference>
<evidence type="ECO:0000259" key="15">
    <source>
        <dbReference type="Pfam" id="PF05922"/>
    </source>
</evidence>
<evidence type="ECO:0000313" key="17">
    <source>
        <dbReference type="EMBL" id="KAJ0970791.1"/>
    </source>
</evidence>
<dbReference type="PANTHER" id="PTHR10795">
    <property type="entry name" value="PROPROTEIN CONVERTASE SUBTILISIN/KEXIN"/>
    <property type="match status" value="1"/>
</dbReference>
<dbReference type="EMBL" id="JAGGNH010000005">
    <property type="protein sequence ID" value="KAJ0970791.1"/>
    <property type="molecule type" value="Genomic_DNA"/>
</dbReference>
<dbReference type="GO" id="GO:0004252">
    <property type="term" value="F:serine-type endopeptidase activity"/>
    <property type="evidence" value="ECO:0007669"/>
    <property type="project" value="UniProtKB-UniRule"/>
</dbReference>
<evidence type="ECO:0000256" key="5">
    <source>
        <dbReference type="ARBA" id="ARBA00022729"/>
    </source>
</evidence>
<dbReference type="PROSITE" id="PS00137">
    <property type="entry name" value="SUBTILASE_HIS"/>
    <property type="match status" value="1"/>
</dbReference>
<evidence type="ECO:0000259" key="13">
    <source>
        <dbReference type="Pfam" id="PF00082"/>
    </source>
</evidence>
<dbReference type="InterPro" id="IPR015500">
    <property type="entry name" value="Peptidase_S8_subtilisin-rel"/>
</dbReference>
<dbReference type="InterPro" id="IPR023828">
    <property type="entry name" value="Peptidase_S8_Ser-AS"/>
</dbReference>
<evidence type="ECO:0000256" key="10">
    <source>
        <dbReference type="PROSITE-ProRule" id="PRU01240"/>
    </source>
</evidence>
<evidence type="ECO:0000256" key="2">
    <source>
        <dbReference type="ARBA" id="ARBA00011073"/>
    </source>
</evidence>
<dbReference type="PROSITE" id="PS51892">
    <property type="entry name" value="SUBTILASE"/>
    <property type="match status" value="1"/>
</dbReference>
<gene>
    <name evidence="17" type="ORF">J5N97_018750</name>
</gene>
<evidence type="ECO:0000313" key="18">
    <source>
        <dbReference type="Proteomes" id="UP001085076"/>
    </source>
</evidence>
<dbReference type="InterPro" id="IPR010259">
    <property type="entry name" value="S8pro/Inhibitor_I9"/>
</dbReference>
<dbReference type="SUPFAM" id="SSF52025">
    <property type="entry name" value="PA domain"/>
    <property type="match status" value="1"/>
</dbReference>
<dbReference type="PROSITE" id="PS00138">
    <property type="entry name" value="SUBTILASE_SER"/>
    <property type="match status" value="1"/>
</dbReference>
<evidence type="ECO:0000256" key="7">
    <source>
        <dbReference type="ARBA" id="ARBA00022825"/>
    </source>
</evidence>
<feature type="domain" description="Subtilisin-like protease fibronectin type-III" evidence="16">
    <location>
        <begin position="671"/>
        <end position="770"/>
    </location>
</feature>
<comment type="similarity">
    <text evidence="2 10 11">Belongs to the peptidase S8 family.</text>
</comment>
<dbReference type="InterPro" id="IPR034197">
    <property type="entry name" value="Peptidases_S8_3"/>
</dbReference>
<dbReference type="OrthoDB" id="10256524at2759"/>
<dbReference type="Pfam" id="PF05922">
    <property type="entry name" value="Inhibitor_I9"/>
    <property type="match status" value="1"/>
</dbReference>
<dbReference type="InterPro" id="IPR000209">
    <property type="entry name" value="Peptidase_S8/S53_dom"/>
</dbReference>
<evidence type="ECO:0000256" key="1">
    <source>
        <dbReference type="ARBA" id="ARBA00004613"/>
    </source>
</evidence>
<dbReference type="CDD" id="cd04852">
    <property type="entry name" value="Peptidases_S8_3"/>
    <property type="match status" value="1"/>
</dbReference>
<keyword evidence="5 12" id="KW-0732">Signal</keyword>
<feature type="domain" description="PA" evidence="14">
    <location>
        <begin position="388"/>
        <end position="475"/>
    </location>
</feature>
<dbReference type="Gene3D" id="3.40.50.200">
    <property type="entry name" value="Peptidase S8/S53 domain"/>
    <property type="match status" value="1"/>
</dbReference>
<evidence type="ECO:0000256" key="6">
    <source>
        <dbReference type="ARBA" id="ARBA00022801"/>
    </source>
</evidence>
<dbReference type="InterPro" id="IPR037045">
    <property type="entry name" value="S8pro/Inhibitor_I9_sf"/>
</dbReference>
<keyword evidence="8" id="KW-0325">Glycoprotein</keyword>
<keyword evidence="6 10" id="KW-0378">Hydrolase</keyword>
<dbReference type="Gene3D" id="3.50.30.30">
    <property type="match status" value="1"/>
</dbReference>
<evidence type="ECO:0000256" key="11">
    <source>
        <dbReference type="RuleBase" id="RU003355"/>
    </source>
</evidence>
<name>A0A9D5CCH3_9LILI</name>
<dbReference type="PRINTS" id="PR00723">
    <property type="entry name" value="SUBTILISIN"/>
</dbReference>
<comment type="subcellular location">
    <subcellularLocation>
        <location evidence="1">Secreted</location>
    </subcellularLocation>
</comment>
<dbReference type="Pfam" id="PF02225">
    <property type="entry name" value="PA"/>
    <property type="match status" value="1"/>
</dbReference>
<dbReference type="InterPro" id="IPR045051">
    <property type="entry name" value="SBT"/>
</dbReference>
<evidence type="ECO:0000259" key="16">
    <source>
        <dbReference type="Pfam" id="PF17766"/>
    </source>
</evidence>
<evidence type="ECO:0000259" key="14">
    <source>
        <dbReference type="Pfam" id="PF02225"/>
    </source>
</evidence>
<keyword evidence="7 10" id="KW-0720">Serine protease</keyword>
<reference evidence="17" key="2">
    <citation type="journal article" date="2022" name="Hortic Res">
        <title>The genome of Dioscorea zingiberensis sheds light on the biosynthesis, origin and evolution of the medicinally important diosgenin saponins.</title>
        <authorList>
            <person name="Li Y."/>
            <person name="Tan C."/>
            <person name="Li Z."/>
            <person name="Guo J."/>
            <person name="Li S."/>
            <person name="Chen X."/>
            <person name="Wang C."/>
            <person name="Dai X."/>
            <person name="Yang H."/>
            <person name="Song W."/>
            <person name="Hou L."/>
            <person name="Xu J."/>
            <person name="Tong Z."/>
            <person name="Xu A."/>
            <person name="Yuan X."/>
            <person name="Wang W."/>
            <person name="Yang Q."/>
            <person name="Chen L."/>
            <person name="Sun Z."/>
            <person name="Wang K."/>
            <person name="Pan B."/>
            <person name="Chen J."/>
            <person name="Bao Y."/>
            <person name="Liu F."/>
            <person name="Qi X."/>
            <person name="Gang D.R."/>
            <person name="Wen J."/>
            <person name="Li J."/>
        </authorList>
    </citation>
    <scope>NUCLEOTIDE SEQUENCE</scope>
    <source>
        <strain evidence="17">Dzin_1.0</strain>
    </source>
</reference>
<dbReference type="PROSITE" id="PS00136">
    <property type="entry name" value="SUBTILASE_ASP"/>
    <property type="match status" value="1"/>
</dbReference>
<dbReference type="Gene3D" id="2.60.40.2310">
    <property type="match status" value="1"/>
</dbReference>
<dbReference type="InterPro" id="IPR003137">
    <property type="entry name" value="PA_domain"/>
</dbReference>
<dbReference type="GO" id="GO:0005576">
    <property type="term" value="C:extracellular region"/>
    <property type="evidence" value="ECO:0007669"/>
    <property type="project" value="UniProtKB-SubCell"/>
</dbReference>
<organism evidence="17 18">
    <name type="scientific">Dioscorea zingiberensis</name>
    <dbReference type="NCBI Taxonomy" id="325984"/>
    <lineage>
        <taxon>Eukaryota</taxon>
        <taxon>Viridiplantae</taxon>
        <taxon>Streptophyta</taxon>
        <taxon>Embryophyta</taxon>
        <taxon>Tracheophyta</taxon>
        <taxon>Spermatophyta</taxon>
        <taxon>Magnoliopsida</taxon>
        <taxon>Liliopsida</taxon>
        <taxon>Dioscoreales</taxon>
        <taxon>Dioscoreaceae</taxon>
        <taxon>Dioscorea</taxon>
    </lineage>
</organism>
<dbReference type="AlphaFoldDB" id="A0A9D5CCH3"/>
<dbReference type="CDD" id="cd02120">
    <property type="entry name" value="PA_subtilisin_like"/>
    <property type="match status" value="1"/>
</dbReference>
<accession>A0A9D5CCH3</accession>
<feature type="domain" description="Peptidase S8/S53" evidence="13">
    <location>
        <begin position="159"/>
        <end position="593"/>
    </location>
</feature>
<evidence type="ECO:0000256" key="4">
    <source>
        <dbReference type="ARBA" id="ARBA00022670"/>
    </source>
</evidence>
<evidence type="ECO:0000256" key="3">
    <source>
        <dbReference type="ARBA" id="ARBA00022525"/>
    </source>
</evidence>